<dbReference type="InterPro" id="IPR009988">
    <property type="entry name" value="DUF1510"/>
</dbReference>
<organism evidence="4 5">
    <name type="scientific">Exobacillus caeni</name>
    <dbReference type="NCBI Taxonomy" id="2574798"/>
    <lineage>
        <taxon>Bacteria</taxon>
        <taxon>Bacillati</taxon>
        <taxon>Bacillota</taxon>
        <taxon>Bacilli</taxon>
        <taxon>Bacillales</taxon>
        <taxon>Guptibacillaceae</taxon>
        <taxon>Exobacillus</taxon>
    </lineage>
</organism>
<feature type="region of interest" description="Disordered" evidence="1">
    <location>
        <begin position="46"/>
        <end position="157"/>
    </location>
</feature>
<feature type="compositionally biased region" description="Basic and acidic residues" evidence="1">
    <location>
        <begin position="123"/>
        <end position="137"/>
    </location>
</feature>
<keyword evidence="2" id="KW-0472">Membrane</keyword>
<feature type="transmembrane region" description="Helical" evidence="2">
    <location>
        <begin position="16"/>
        <end position="38"/>
    </location>
</feature>
<feature type="compositionally biased region" description="Acidic residues" evidence="1">
    <location>
        <begin position="73"/>
        <end position="95"/>
    </location>
</feature>
<evidence type="ECO:0000256" key="2">
    <source>
        <dbReference type="SAM" id="Phobius"/>
    </source>
</evidence>
<gene>
    <name evidence="4" type="ORF">FCL54_03090</name>
</gene>
<keyword evidence="2" id="KW-1133">Transmembrane helix</keyword>
<name>A0A5R9FFC9_9BACL</name>
<dbReference type="OrthoDB" id="2168558at2"/>
<keyword evidence="2" id="KW-0812">Transmembrane</keyword>
<comment type="caution">
    <text evidence="4">The sequence shown here is derived from an EMBL/GenBank/DDBJ whole genome shotgun (WGS) entry which is preliminary data.</text>
</comment>
<accession>A0A5R9FFC9</accession>
<dbReference type="EMBL" id="SWLG01000001">
    <property type="protein sequence ID" value="TLS39304.1"/>
    <property type="molecule type" value="Genomic_DNA"/>
</dbReference>
<proteinExistence type="predicted"/>
<dbReference type="RefSeq" id="WP_138123016.1">
    <property type="nucleotide sequence ID" value="NZ_SWLG01000001.1"/>
</dbReference>
<evidence type="ECO:0000256" key="1">
    <source>
        <dbReference type="SAM" id="MobiDB-lite"/>
    </source>
</evidence>
<feature type="domain" description="DUF1510" evidence="3">
    <location>
        <begin position="136"/>
        <end position="225"/>
    </location>
</feature>
<evidence type="ECO:0000259" key="3">
    <source>
        <dbReference type="Pfam" id="PF07423"/>
    </source>
</evidence>
<evidence type="ECO:0000313" key="4">
    <source>
        <dbReference type="EMBL" id="TLS39304.1"/>
    </source>
</evidence>
<sequence length="233" mass="25540">MSSRYRARNQKRKQNIVLNSLIGIVIVFILILGASLLLNNNEEAATTDEQADSGQVSKDSSDDSSNDTKQDEEGNSIETDEPDSQESEETTDEGDSAANDDKSAETDEDKEKADEEDSQDSDGVYKENESGEAKLEGPWEPIGTKQTGEHVSSYEKGSVDWNEKVKAAQYATGLSDDMTVVWIGGNGGPQLSYVDVNPAGVSDWIYRVEMEWIDGQGWKPVSVNKMDRSQSKG</sequence>
<dbReference type="Pfam" id="PF07423">
    <property type="entry name" value="DUF1510"/>
    <property type="match status" value="1"/>
</dbReference>
<evidence type="ECO:0000313" key="5">
    <source>
        <dbReference type="Proteomes" id="UP000308230"/>
    </source>
</evidence>
<keyword evidence="5" id="KW-1185">Reference proteome</keyword>
<dbReference type="AlphaFoldDB" id="A0A5R9FFC9"/>
<feature type="compositionally biased region" description="Basic and acidic residues" evidence="1">
    <location>
        <begin position="99"/>
        <end position="113"/>
    </location>
</feature>
<reference evidence="4 5" key="1">
    <citation type="submission" date="2019-04" db="EMBL/GenBank/DDBJ databases">
        <title>Bacillus caeni sp. nov., a bacterium isolated from mangrove sediment.</title>
        <authorList>
            <person name="Huang H."/>
            <person name="Mo K."/>
            <person name="Hu Y."/>
        </authorList>
    </citation>
    <scope>NUCLEOTIDE SEQUENCE [LARGE SCALE GENOMIC DNA]</scope>
    <source>
        <strain evidence="4 5">HB172195</strain>
    </source>
</reference>
<dbReference type="Proteomes" id="UP000308230">
    <property type="component" value="Unassembled WGS sequence"/>
</dbReference>
<protein>
    <submittedName>
        <fullName evidence="4">DUF1510 family protein</fullName>
    </submittedName>
</protein>